<dbReference type="EMBL" id="CAHIKZ030004513">
    <property type="protein sequence ID" value="CAE1311604.1"/>
    <property type="molecule type" value="Genomic_DNA"/>
</dbReference>
<accession>A0A812E246</accession>
<keyword evidence="2" id="KW-1185">Reference proteome</keyword>
<evidence type="ECO:0000313" key="1">
    <source>
        <dbReference type="EMBL" id="CAE1311604.1"/>
    </source>
</evidence>
<proteinExistence type="predicted"/>
<name>A0A812E246_ACAPH</name>
<organism evidence="1 2">
    <name type="scientific">Acanthosepion pharaonis</name>
    <name type="common">Pharaoh cuttlefish</name>
    <name type="synonym">Sepia pharaonis</name>
    <dbReference type="NCBI Taxonomy" id="158019"/>
    <lineage>
        <taxon>Eukaryota</taxon>
        <taxon>Metazoa</taxon>
        <taxon>Spiralia</taxon>
        <taxon>Lophotrochozoa</taxon>
        <taxon>Mollusca</taxon>
        <taxon>Cephalopoda</taxon>
        <taxon>Coleoidea</taxon>
        <taxon>Decapodiformes</taxon>
        <taxon>Sepiida</taxon>
        <taxon>Sepiina</taxon>
        <taxon>Sepiidae</taxon>
        <taxon>Acanthosepion</taxon>
    </lineage>
</organism>
<evidence type="ECO:0000313" key="2">
    <source>
        <dbReference type="Proteomes" id="UP000597762"/>
    </source>
</evidence>
<dbReference type="Proteomes" id="UP000597762">
    <property type="component" value="Unassembled WGS sequence"/>
</dbReference>
<gene>
    <name evidence="1" type="ORF">SPHA_62973</name>
</gene>
<comment type="caution">
    <text evidence="1">The sequence shown here is derived from an EMBL/GenBank/DDBJ whole genome shotgun (WGS) entry which is preliminary data.</text>
</comment>
<reference evidence="1" key="1">
    <citation type="submission" date="2021-01" db="EMBL/GenBank/DDBJ databases">
        <authorList>
            <person name="Li R."/>
            <person name="Bekaert M."/>
        </authorList>
    </citation>
    <scope>NUCLEOTIDE SEQUENCE</scope>
    <source>
        <strain evidence="1">Farmed</strain>
    </source>
</reference>
<protein>
    <submittedName>
        <fullName evidence="1">Uncharacterized protein</fullName>
    </submittedName>
</protein>
<dbReference type="AlphaFoldDB" id="A0A812E246"/>
<sequence>MTHYFSLFVYTTVSPLAATHYSTVPPSCYPFLFLPNLCLLLAHNPLLHPCLLRVFAHKEFNCSPPASSVGIYPTEPLDPVSIPQSVSSLAITHSSTYHRVPLPIIPPCSSHPFHTVSPLAATLLAVSSITPITVHPLSSRYPLLHRASSGRASSTVHPAHYTTPLPIIPLCATVHPLLPLAITPPCVISSRHPLPPPCILLAAPHLPPIVLLEATTITYRASTSCHPHYPSPLLPITPTVHCPMNRALLSLAFSSHHITPLCFRADSGHYPFSPLATTHWLPYGPLPHCASFYPPIIHCVVSSLHCIPYPHELPFVLLLHYTTLLSITHRTPPCILASAAHYSTVPPLAVSITPPCTHYSTVPPLAASSSSRYPLPHPTTHPLLPTPPCPPVNGHSTAATHYSTATPITHCVSSSLPHRHELTVSSTVPPPITPPRYPLPCTCILYYPTVSPLATTHYPFFLHRVPLAATHYPTVHPLAAPMPLFAIHYVSPQPLPITPPRYPLPHRASLCSPPCPSCYPLHHRVSSSHYPLLHRVSLAAKHITPPCLLYPHSPPHYPLIHRASSGCYPLPTLSPLAYPLPHRVSSLATTFTPPILAAPLPHRVSSSHPITPPCPHCSTVSPHYPLHHRVSSSHLLHQSFIAATHYSTLHPLAVTHYPTVSPLATTHYPTVHLLATTNYSTVSPLAATHYPTVHPLAAPHESTVPPLAAIHYTTVSPLATTHYSTVSPLAATHYSTVSPLAATHYPTVHPLAAPHESTVPPLAAIHYTTVSPLATTHYSTVLPIAATHYSTLHPLAVTHYPTVSPLATTHYPTVHLLATTNYSTVSPLAATHYPTVHPLAAPHESTPLPTVSPLAATHYSTVSPLAATHYTTVHPLAAPHESTVPPLAAIHYNSPSATHYPTVSPLAATHYPTVLLATTNYITPPLHPPVPPHYSTPPITHRASLLAIHLHHCYSTVHPSSYSPCYTLHRSPLLPITPPCVSSGRYPLIHYCASYSLLCYPITPISVSSSRYLTVSPLLPITPPFHRVSLAATHYTTVSCPLLSYSCPLPLLHRAVTHLLATHSLPRYPLPHRASSSRHHYSNVSPIAAPITLPSLSATHYPLVRPLTATHYPPCLLAPMPPLAATPYSTVFSSIPPCLL</sequence>